<keyword evidence="4" id="KW-1133">Transmembrane helix</keyword>
<dbReference type="NCBIfam" id="TIGR01730">
    <property type="entry name" value="RND_mfp"/>
    <property type="match status" value="1"/>
</dbReference>
<keyword evidence="2" id="KW-0813">Transport</keyword>
<evidence type="ECO:0000256" key="4">
    <source>
        <dbReference type="SAM" id="Phobius"/>
    </source>
</evidence>
<dbReference type="PROSITE" id="PS51257">
    <property type="entry name" value="PROKAR_LIPOPROTEIN"/>
    <property type="match status" value="1"/>
</dbReference>
<feature type="transmembrane region" description="Helical" evidence="4">
    <location>
        <begin position="12"/>
        <end position="30"/>
    </location>
</feature>
<dbReference type="PANTHER" id="PTHR30097:SF4">
    <property type="entry name" value="SLR6042 PROTEIN"/>
    <property type="match status" value="1"/>
</dbReference>
<dbReference type="EMBL" id="JAEHFX010000001">
    <property type="protein sequence ID" value="MBK0401876.1"/>
    <property type="molecule type" value="Genomic_DNA"/>
</dbReference>
<proteinExistence type="inferred from homology"/>
<evidence type="ECO:0000259" key="6">
    <source>
        <dbReference type="Pfam" id="PF25973"/>
    </source>
</evidence>
<organism evidence="7 8">
    <name type="scientific">Adhaeribacter terrigena</name>
    <dbReference type="NCBI Taxonomy" id="2793070"/>
    <lineage>
        <taxon>Bacteria</taxon>
        <taxon>Pseudomonadati</taxon>
        <taxon>Bacteroidota</taxon>
        <taxon>Cytophagia</taxon>
        <taxon>Cytophagales</taxon>
        <taxon>Hymenobacteraceae</taxon>
        <taxon>Adhaeribacter</taxon>
    </lineage>
</organism>
<keyword evidence="4" id="KW-0472">Membrane</keyword>
<dbReference type="InterPro" id="IPR058792">
    <property type="entry name" value="Beta-barrel_RND_2"/>
</dbReference>
<dbReference type="Pfam" id="PF25954">
    <property type="entry name" value="Beta-barrel_RND_2"/>
    <property type="match status" value="1"/>
</dbReference>
<dbReference type="InterPro" id="IPR006143">
    <property type="entry name" value="RND_pump_MFP"/>
</dbReference>
<reference evidence="7 8" key="1">
    <citation type="submission" date="2020-12" db="EMBL/GenBank/DDBJ databases">
        <title>Bacterial novel species Adhaeribacter sp. BT258 isolated from soil.</title>
        <authorList>
            <person name="Jung H.-Y."/>
        </authorList>
    </citation>
    <scope>NUCLEOTIDE SEQUENCE [LARGE SCALE GENOMIC DNA]</scope>
    <source>
        <strain evidence="7 8">BT258</strain>
    </source>
</reference>
<comment type="caution">
    <text evidence="7">The sequence shown here is derived from an EMBL/GenBank/DDBJ whole genome shotgun (WGS) entry which is preliminary data.</text>
</comment>
<evidence type="ECO:0000313" key="7">
    <source>
        <dbReference type="EMBL" id="MBK0401876.1"/>
    </source>
</evidence>
<accession>A0ABS1BXK7</accession>
<dbReference type="Gene3D" id="2.40.30.170">
    <property type="match status" value="1"/>
</dbReference>
<evidence type="ECO:0000259" key="5">
    <source>
        <dbReference type="Pfam" id="PF25954"/>
    </source>
</evidence>
<comment type="similarity">
    <text evidence="1">Belongs to the membrane fusion protein (MFP) (TC 8.A.1) family.</text>
</comment>
<gene>
    <name evidence="7" type="ORF">I5M27_02700</name>
</gene>
<feature type="domain" description="CusB-like beta-barrel" evidence="5">
    <location>
        <begin position="254"/>
        <end position="323"/>
    </location>
</feature>
<sequence length="416" mass="45984">MTRYKISLNGTYLSRFANYVYLFLILILVACNGQNGTNEAEKTAPETQEEAGHTEEENANAVEFTSRQYEVAGIELGKPQMKNLSQVLKVSGLLDVPPQNLVSISAPLGGFLKSTDLLQGQLVKKGSVIAVIENPEFIQLQQDYLENKSRLDYLNLELTRQKELRAANVNAAKTLQQTEAEYKSVRARVNGLKEKLAMIGISTGRIQSGNIARTAPIISPITGYVTEVNVNIGKYVNPTDELFTIADTDHLHAELTVFEKDAAKISKGQRVRFLLPNENQERTATIYLIGKAVTGDRTIRVHAHLDKEDHTLLPGTFINANIELKGNSVKALPREAVVQADGKNYIFLAKGQRKENNEVMHDFEMLEIMTGVSEDGFVEIFLPENISDSTQIVTKGAYSVLAKIKNTEEEGGGHGH</sequence>
<evidence type="ECO:0000256" key="1">
    <source>
        <dbReference type="ARBA" id="ARBA00009477"/>
    </source>
</evidence>
<name>A0ABS1BXK7_9BACT</name>
<dbReference type="InterPro" id="IPR051909">
    <property type="entry name" value="MFP_Cation_Efflux"/>
</dbReference>
<dbReference type="PANTHER" id="PTHR30097">
    <property type="entry name" value="CATION EFFLUX SYSTEM PROTEIN CUSB"/>
    <property type="match status" value="1"/>
</dbReference>
<dbReference type="Proteomes" id="UP000644147">
    <property type="component" value="Unassembled WGS sequence"/>
</dbReference>
<protein>
    <submittedName>
        <fullName evidence="7">Efflux RND transporter periplasmic adaptor subunit</fullName>
    </submittedName>
</protein>
<evidence type="ECO:0000256" key="2">
    <source>
        <dbReference type="ARBA" id="ARBA00022448"/>
    </source>
</evidence>
<keyword evidence="4" id="KW-0812">Transmembrane</keyword>
<dbReference type="RefSeq" id="WP_200504478.1">
    <property type="nucleotide sequence ID" value="NZ_JAEHFX010000001.1"/>
</dbReference>
<dbReference type="Pfam" id="PF25973">
    <property type="entry name" value="BSH_CzcB"/>
    <property type="match status" value="1"/>
</dbReference>
<keyword evidence="3" id="KW-0175">Coiled coil</keyword>
<dbReference type="InterPro" id="IPR058647">
    <property type="entry name" value="BSH_CzcB-like"/>
</dbReference>
<dbReference type="Gene3D" id="1.10.287.470">
    <property type="entry name" value="Helix hairpin bin"/>
    <property type="match status" value="1"/>
</dbReference>
<keyword evidence="8" id="KW-1185">Reference proteome</keyword>
<feature type="coiled-coil region" evidence="3">
    <location>
        <begin position="161"/>
        <end position="195"/>
    </location>
</feature>
<evidence type="ECO:0000256" key="3">
    <source>
        <dbReference type="SAM" id="Coils"/>
    </source>
</evidence>
<dbReference type="SUPFAM" id="SSF111369">
    <property type="entry name" value="HlyD-like secretion proteins"/>
    <property type="match status" value="1"/>
</dbReference>
<evidence type="ECO:0000313" key="8">
    <source>
        <dbReference type="Proteomes" id="UP000644147"/>
    </source>
</evidence>
<feature type="domain" description="CzcB-like barrel-sandwich hybrid" evidence="6">
    <location>
        <begin position="102"/>
        <end position="247"/>
    </location>
</feature>
<dbReference type="Gene3D" id="2.40.420.20">
    <property type="match status" value="1"/>
</dbReference>